<dbReference type="EMBL" id="QZDT01000048">
    <property type="protein sequence ID" value="NBJ94721.1"/>
    <property type="molecule type" value="Genomic_DNA"/>
</dbReference>
<comment type="caution">
    <text evidence="14">The sequence shown here is derived from an EMBL/GenBank/DDBJ whole genome shotgun (WGS) entry which is preliminary data.</text>
</comment>
<dbReference type="PROSITE" id="PS51755">
    <property type="entry name" value="OMPR_PHOB"/>
    <property type="match status" value="1"/>
</dbReference>
<evidence type="ECO:0000256" key="9">
    <source>
        <dbReference type="ARBA" id="ARBA00024867"/>
    </source>
</evidence>
<keyword evidence="8" id="KW-0804">Transcription</keyword>
<dbReference type="AlphaFoldDB" id="A0A9X5GU61"/>
<dbReference type="PANTHER" id="PTHR48111">
    <property type="entry name" value="REGULATOR OF RPOS"/>
    <property type="match status" value="1"/>
</dbReference>
<evidence type="ECO:0000313" key="15">
    <source>
        <dbReference type="Proteomes" id="UP001154420"/>
    </source>
</evidence>
<dbReference type="CDD" id="cd00383">
    <property type="entry name" value="trans_reg_C"/>
    <property type="match status" value="1"/>
</dbReference>
<evidence type="ECO:0000256" key="6">
    <source>
        <dbReference type="ARBA" id="ARBA00023015"/>
    </source>
</evidence>
<evidence type="ECO:0000259" key="12">
    <source>
        <dbReference type="PROSITE" id="PS50110"/>
    </source>
</evidence>
<dbReference type="GO" id="GO:0032993">
    <property type="term" value="C:protein-DNA complex"/>
    <property type="evidence" value="ECO:0007669"/>
    <property type="project" value="TreeGrafter"/>
</dbReference>
<dbReference type="GO" id="GO:0042802">
    <property type="term" value="F:identical protein binding"/>
    <property type="evidence" value="ECO:0007669"/>
    <property type="project" value="UniProtKB-ARBA"/>
</dbReference>
<dbReference type="Gene3D" id="3.40.50.2300">
    <property type="match status" value="1"/>
</dbReference>
<reference evidence="14" key="1">
    <citation type="submission" date="2018-09" db="EMBL/GenBank/DDBJ databases">
        <title>Murine metabolic-syndrome-specific gut microbial biobank.</title>
        <authorList>
            <person name="Liu C."/>
        </authorList>
    </citation>
    <scope>NUCLEOTIDE SEQUENCE</scope>
    <source>
        <strain evidence="14">D42-62</strain>
    </source>
</reference>
<keyword evidence="4 10" id="KW-0597">Phosphoprotein</keyword>
<evidence type="ECO:0000256" key="3">
    <source>
        <dbReference type="ARBA" id="ARBA00022490"/>
    </source>
</evidence>
<evidence type="ECO:0000259" key="13">
    <source>
        <dbReference type="PROSITE" id="PS51755"/>
    </source>
</evidence>
<dbReference type="FunFam" id="3.40.50.2300:FF:000021">
    <property type="entry name" value="Two-component system response regulator KdpE"/>
    <property type="match status" value="1"/>
</dbReference>
<dbReference type="SMART" id="SM00862">
    <property type="entry name" value="Trans_reg_C"/>
    <property type="match status" value="1"/>
</dbReference>
<dbReference type="PROSITE" id="PS50110">
    <property type="entry name" value="RESPONSE_REGULATORY"/>
    <property type="match status" value="1"/>
</dbReference>
<sequence length="237" mass="26834">MNQPAVKNSILLIEDEEHIRSFMATTLKNQGYKITTASDGQEGMHLAASLCPDVILLDLGLPDMEGMDVIKELRQWTAIPIIVISARSNEHEKARALDCGADDYITKPFGTVELLARIRTSLRHSSQMQDLSSIHQKPYQYKDLTVNFEDHVITLAGKIIHLTQIEYKLLTLLAKNSGKVLTYTFIMEKIWGPYTDNNNQILRVNMANIRRKIEKNPAAPEYIFTEIGIGYRMAEGD</sequence>
<feature type="modified residue" description="4-aspartylphosphate" evidence="10">
    <location>
        <position position="58"/>
    </location>
</feature>
<evidence type="ECO:0000256" key="10">
    <source>
        <dbReference type="PROSITE-ProRule" id="PRU00169"/>
    </source>
</evidence>
<name>A0A9X5GU61_9FIRM</name>
<dbReference type="InterPro" id="IPR036388">
    <property type="entry name" value="WH-like_DNA-bd_sf"/>
</dbReference>
<dbReference type="RefSeq" id="WP_160561732.1">
    <property type="nucleotide sequence ID" value="NZ_QZDT01000048.1"/>
</dbReference>
<protein>
    <recommendedName>
        <fullName evidence="2">Stage 0 sporulation protein A homolog</fullName>
    </recommendedName>
</protein>
<organism evidence="14 15">
    <name type="scientific">Parablautia muri</name>
    <dbReference type="NCBI Taxonomy" id="2320879"/>
    <lineage>
        <taxon>Bacteria</taxon>
        <taxon>Bacillati</taxon>
        <taxon>Bacillota</taxon>
        <taxon>Clostridia</taxon>
        <taxon>Lachnospirales</taxon>
        <taxon>Lachnospiraceae</taxon>
        <taxon>Parablautia</taxon>
    </lineage>
</organism>
<dbReference type="SUPFAM" id="SSF52172">
    <property type="entry name" value="CheY-like"/>
    <property type="match status" value="1"/>
</dbReference>
<evidence type="ECO:0000256" key="8">
    <source>
        <dbReference type="ARBA" id="ARBA00023163"/>
    </source>
</evidence>
<evidence type="ECO:0000256" key="7">
    <source>
        <dbReference type="ARBA" id="ARBA00023125"/>
    </source>
</evidence>
<proteinExistence type="predicted"/>
<dbReference type="Gene3D" id="6.10.250.690">
    <property type="match status" value="1"/>
</dbReference>
<feature type="domain" description="OmpR/PhoB-type" evidence="13">
    <location>
        <begin position="136"/>
        <end position="235"/>
    </location>
</feature>
<dbReference type="CDD" id="cd17620">
    <property type="entry name" value="REC_OmpR_KdpE-like"/>
    <property type="match status" value="1"/>
</dbReference>
<evidence type="ECO:0000313" key="14">
    <source>
        <dbReference type="EMBL" id="NBJ94721.1"/>
    </source>
</evidence>
<gene>
    <name evidence="14" type="ORF">D5281_19610</name>
</gene>
<keyword evidence="5" id="KW-0902">Two-component regulatory system</keyword>
<keyword evidence="6" id="KW-0805">Transcription regulation</keyword>
<dbReference type="GO" id="GO:0045893">
    <property type="term" value="P:positive regulation of DNA-templated transcription"/>
    <property type="evidence" value="ECO:0007669"/>
    <property type="project" value="UniProtKB-ARBA"/>
</dbReference>
<dbReference type="Pfam" id="PF00072">
    <property type="entry name" value="Response_reg"/>
    <property type="match status" value="1"/>
</dbReference>
<accession>A0A9X5GU61</accession>
<dbReference type="PANTHER" id="PTHR48111:SF50">
    <property type="entry name" value="KDP OPERON TRANSCRIPTIONAL REGULATORY PROTEIN KDPE"/>
    <property type="match status" value="1"/>
</dbReference>
<dbReference type="GO" id="GO:0000987">
    <property type="term" value="F:cis-regulatory region sequence-specific DNA binding"/>
    <property type="evidence" value="ECO:0007669"/>
    <property type="project" value="UniProtKB-ARBA"/>
</dbReference>
<feature type="domain" description="Response regulatory" evidence="12">
    <location>
        <begin position="9"/>
        <end position="122"/>
    </location>
</feature>
<dbReference type="InterPro" id="IPR001789">
    <property type="entry name" value="Sig_transdc_resp-reg_receiver"/>
</dbReference>
<dbReference type="SMART" id="SM00448">
    <property type="entry name" value="REC"/>
    <property type="match status" value="1"/>
</dbReference>
<dbReference type="Pfam" id="PF00486">
    <property type="entry name" value="Trans_reg_C"/>
    <property type="match status" value="1"/>
</dbReference>
<dbReference type="InterPro" id="IPR039420">
    <property type="entry name" value="WalR-like"/>
</dbReference>
<comment type="function">
    <text evidence="9">May play the central regulatory role in sporulation. It may be an element of the effector pathway responsible for the activation of sporulation genes in response to nutritional stress. Spo0A may act in concert with spo0H (a sigma factor) to control the expression of some genes that are critical to the sporulation process.</text>
</comment>
<evidence type="ECO:0000256" key="1">
    <source>
        <dbReference type="ARBA" id="ARBA00004496"/>
    </source>
</evidence>
<keyword evidence="15" id="KW-1185">Reference proteome</keyword>
<evidence type="ECO:0000256" key="4">
    <source>
        <dbReference type="ARBA" id="ARBA00022553"/>
    </source>
</evidence>
<dbReference type="OrthoDB" id="9802426at2"/>
<dbReference type="Proteomes" id="UP001154420">
    <property type="component" value="Unassembled WGS sequence"/>
</dbReference>
<dbReference type="Gene3D" id="1.10.10.10">
    <property type="entry name" value="Winged helix-like DNA-binding domain superfamily/Winged helix DNA-binding domain"/>
    <property type="match status" value="1"/>
</dbReference>
<dbReference type="GO" id="GO:0005829">
    <property type="term" value="C:cytosol"/>
    <property type="evidence" value="ECO:0007669"/>
    <property type="project" value="TreeGrafter"/>
</dbReference>
<feature type="DNA-binding region" description="OmpR/PhoB-type" evidence="11">
    <location>
        <begin position="136"/>
        <end position="235"/>
    </location>
</feature>
<evidence type="ECO:0000256" key="2">
    <source>
        <dbReference type="ARBA" id="ARBA00018672"/>
    </source>
</evidence>
<keyword evidence="3" id="KW-0963">Cytoplasm</keyword>
<dbReference type="GO" id="GO:0000156">
    <property type="term" value="F:phosphorelay response regulator activity"/>
    <property type="evidence" value="ECO:0007669"/>
    <property type="project" value="TreeGrafter"/>
</dbReference>
<evidence type="ECO:0000256" key="11">
    <source>
        <dbReference type="PROSITE-ProRule" id="PRU01091"/>
    </source>
</evidence>
<dbReference type="InterPro" id="IPR001867">
    <property type="entry name" value="OmpR/PhoB-type_DNA-bd"/>
</dbReference>
<keyword evidence="7 11" id="KW-0238">DNA-binding</keyword>
<comment type="subcellular location">
    <subcellularLocation>
        <location evidence="1">Cytoplasm</location>
    </subcellularLocation>
</comment>
<dbReference type="InterPro" id="IPR011006">
    <property type="entry name" value="CheY-like_superfamily"/>
</dbReference>
<evidence type="ECO:0000256" key="5">
    <source>
        <dbReference type="ARBA" id="ARBA00023012"/>
    </source>
</evidence>